<dbReference type="RefSeq" id="WP_132703928.1">
    <property type="nucleotide sequence ID" value="NZ_SMGI01000001.1"/>
</dbReference>
<dbReference type="NCBIfam" id="TIGR00150">
    <property type="entry name" value="T6A_YjeE"/>
    <property type="match status" value="1"/>
</dbReference>
<name>A0A4R1KXQ3_9FLAO</name>
<keyword evidence="5" id="KW-0819">tRNA processing</keyword>
<dbReference type="InterPro" id="IPR003442">
    <property type="entry name" value="T6A_TsaE"/>
</dbReference>
<evidence type="ECO:0000256" key="5">
    <source>
        <dbReference type="ARBA" id="ARBA00022694"/>
    </source>
</evidence>
<dbReference type="GO" id="GO:0046872">
    <property type="term" value="F:metal ion binding"/>
    <property type="evidence" value="ECO:0007669"/>
    <property type="project" value="UniProtKB-KW"/>
</dbReference>
<comment type="similarity">
    <text evidence="2">Belongs to the TsaE family.</text>
</comment>
<dbReference type="AlphaFoldDB" id="A0A4R1KXQ3"/>
<organism evidence="11 12">
    <name type="scientific">Winogradskyella wandonensis</name>
    <dbReference type="NCBI Taxonomy" id="1442586"/>
    <lineage>
        <taxon>Bacteria</taxon>
        <taxon>Pseudomonadati</taxon>
        <taxon>Bacteroidota</taxon>
        <taxon>Flavobacteriia</taxon>
        <taxon>Flavobacteriales</taxon>
        <taxon>Flavobacteriaceae</taxon>
        <taxon>Winogradskyella</taxon>
    </lineage>
</organism>
<comment type="caution">
    <text evidence="11">The sequence shown here is derived from an EMBL/GenBank/DDBJ whole genome shotgun (WGS) entry which is preliminary data.</text>
</comment>
<dbReference type="OrthoDB" id="9815896at2"/>
<comment type="subcellular location">
    <subcellularLocation>
        <location evidence="1">Cytoplasm</location>
    </subcellularLocation>
</comment>
<evidence type="ECO:0000256" key="9">
    <source>
        <dbReference type="ARBA" id="ARBA00022842"/>
    </source>
</evidence>
<dbReference type="PANTHER" id="PTHR33540:SF2">
    <property type="entry name" value="TRNA THREONYLCARBAMOYLADENOSINE BIOSYNTHESIS PROTEIN TSAE"/>
    <property type="match status" value="1"/>
</dbReference>
<evidence type="ECO:0000256" key="1">
    <source>
        <dbReference type="ARBA" id="ARBA00004496"/>
    </source>
</evidence>
<keyword evidence="8" id="KW-0067">ATP-binding</keyword>
<dbReference type="Gene3D" id="3.40.50.300">
    <property type="entry name" value="P-loop containing nucleotide triphosphate hydrolases"/>
    <property type="match status" value="1"/>
</dbReference>
<evidence type="ECO:0000256" key="2">
    <source>
        <dbReference type="ARBA" id="ARBA00007599"/>
    </source>
</evidence>
<dbReference type="EMBL" id="SMGI01000001">
    <property type="protein sequence ID" value="TCK69363.1"/>
    <property type="molecule type" value="Genomic_DNA"/>
</dbReference>
<keyword evidence="6" id="KW-0479">Metal-binding</keyword>
<evidence type="ECO:0000256" key="10">
    <source>
        <dbReference type="ARBA" id="ARBA00032441"/>
    </source>
</evidence>
<accession>A0A4R1KXQ3</accession>
<dbReference type="GO" id="GO:0002949">
    <property type="term" value="P:tRNA threonylcarbamoyladenosine modification"/>
    <property type="evidence" value="ECO:0007669"/>
    <property type="project" value="InterPro"/>
</dbReference>
<evidence type="ECO:0000313" key="11">
    <source>
        <dbReference type="EMBL" id="TCK69363.1"/>
    </source>
</evidence>
<reference evidence="11 12" key="1">
    <citation type="journal article" date="2015" name="Stand. Genomic Sci.">
        <title>Genomic Encyclopedia of Bacterial and Archaeal Type Strains, Phase III: the genomes of soil and plant-associated and newly described type strains.</title>
        <authorList>
            <person name="Whitman W.B."/>
            <person name="Woyke T."/>
            <person name="Klenk H.P."/>
            <person name="Zhou Y."/>
            <person name="Lilburn T.G."/>
            <person name="Beck B.J."/>
            <person name="De Vos P."/>
            <person name="Vandamme P."/>
            <person name="Eisen J.A."/>
            <person name="Garrity G."/>
            <person name="Hugenholtz P."/>
            <person name="Kyrpides N.C."/>
        </authorList>
    </citation>
    <scope>NUCLEOTIDE SEQUENCE [LARGE SCALE GENOMIC DNA]</scope>
    <source>
        <strain evidence="11 12">CECT 8445</strain>
    </source>
</reference>
<dbReference type="InterPro" id="IPR027417">
    <property type="entry name" value="P-loop_NTPase"/>
</dbReference>
<proteinExistence type="inferred from homology"/>
<keyword evidence="12" id="KW-1185">Reference proteome</keyword>
<dbReference type="SUPFAM" id="SSF52540">
    <property type="entry name" value="P-loop containing nucleoside triphosphate hydrolases"/>
    <property type="match status" value="1"/>
</dbReference>
<sequence>MKNQSITYHLEEIENAAKVVLSSLTSKVVRFNGNMGAGKTTLIKTIAKQLGSTDDVSSPTFSIVNEYSLDNDKIFHFDFYRLESIEEAYSIGIEDYFETNHWIFIEWAERVEELLPKDACVIDINILNPTERALKLTLKTNNLTENMQYNS</sequence>
<evidence type="ECO:0000256" key="6">
    <source>
        <dbReference type="ARBA" id="ARBA00022723"/>
    </source>
</evidence>
<keyword evidence="7" id="KW-0547">Nucleotide-binding</keyword>
<evidence type="ECO:0000256" key="7">
    <source>
        <dbReference type="ARBA" id="ARBA00022741"/>
    </source>
</evidence>
<evidence type="ECO:0000256" key="4">
    <source>
        <dbReference type="ARBA" id="ARBA00022490"/>
    </source>
</evidence>
<keyword evidence="4" id="KW-0963">Cytoplasm</keyword>
<keyword evidence="9" id="KW-0460">Magnesium</keyword>
<protein>
    <recommendedName>
        <fullName evidence="3">tRNA threonylcarbamoyladenosine biosynthesis protein TsaE</fullName>
    </recommendedName>
    <alternativeName>
        <fullName evidence="10">t(6)A37 threonylcarbamoyladenosine biosynthesis protein TsaE</fullName>
    </alternativeName>
</protein>
<evidence type="ECO:0000256" key="8">
    <source>
        <dbReference type="ARBA" id="ARBA00022840"/>
    </source>
</evidence>
<dbReference type="GO" id="GO:0005524">
    <property type="term" value="F:ATP binding"/>
    <property type="evidence" value="ECO:0007669"/>
    <property type="project" value="UniProtKB-KW"/>
</dbReference>
<gene>
    <name evidence="11" type="ORF">DFQ05_0884</name>
</gene>
<evidence type="ECO:0000256" key="3">
    <source>
        <dbReference type="ARBA" id="ARBA00019010"/>
    </source>
</evidence>
<dbReference type="PANTHER" id="PTHR33540">
    <property type="entry name" value="TRNA THREONYLCARBAMOYLADENOSINE BIOSYNTHESIS PROTEIN TSAE"/>
    <property type="match status" value="1"/>
</dbReference>
<evidence type="ECO:0000313" key="12">
    <source>
        <dbReference type="Proteomes" id="UP000295714"/>
    </source>
</evidence>
<dbReference type="GO" id="GO:0005737">
    <property type="term" value="C:cytoplasm"/>
    <property type="evidence" value="ECO:0007669"/>
    <property type="project" value="UniProtKB-SubCell"/>
</dbReference>
<dbReference type="Proteomes" id="UP000295714">
    <property type="component" value="Unassembled WGS sequence"/>
</dbReference>
<dbReference type="Pfam" id="PF02367">
    <property type="entry name" value="TsaE"/>
    <property type="match status" value="1"/>
</dbReference>